<evidence type="ECO:0000313" key="1">
    <source>
        <dbReference type="EMBL" id="PWE43749.1"/>
    </source>
</evidence>
<dbReference type="AlphaFoldDB" id="A0A1H2BYK2"/>
<evidence type="ECO:0000313" key="2">
    <source>
        <dbReference type="EMBL" id="SDT63233.1"/>
    </source>
</evidence>
<evidence type="ECO:0000313" key="3">
    <source>
        <dbReference type="Proteomes" id="UP000198481"/>
    </source>
</evidence>
<dbReference type="OrthoDB" id="7015243at2"/>
<gene>
    <name evidence="1" type="ORF">C9I49_15725</name>
    <name evidence="2" type="ORF">SAMN05216222_5612</name>
</gene>
<reference evidence="1 4" key="2">
    <citation type="submission" date="2018-05" db="EMBL/GenBank/DDBJ databases">
        <title>Genome sequences of two Antarctic strains of Pseudomonas prosekii: insights into adaptation to extreme conditions.</title>
        <authorList>
            <person name="Snopkova K."/>
            <person name="Dufkova K."/>
            <person name="Cejkova D."/>
            <person name="Sedlacek I."/>
            <person name="Smajs D."/>
        </authorList>
    </citation>
    <scope>NUCLEOTIDE SEQUENCE [LARGE SCALE GENOMIC DNA]</scope>
    <source>
        <strain evidence="1 4">P2673</strain>
    </source>
</reference>
<accession>A0A1H2BYK2</accession>
<dbReference type="Proteomes" id="UP000198481">
    <property type="component" value="Chromosome I"/>
</dbReference>
<name>A0A1H2BYK2_9PSED</name>
<dbReference type="EMBL" id="QFAW01000019">
    <property type="protein sequence ID" value="PWE43749.1"/>
    <property type="molecule type" value="Genomic_DNA"/>
</dbReference>
<reference evidence="2 3" key="1">
    <citation type="submission" date="2016-10" db="EMBL/GenBank/DDBJ databases">
        <authorList>
            <person name="de Groot N.N."/>
        </authorList>
    </citation>
    <scope>NUCLEOTIDE SEQUENCE [LARGE SCALE GENOMIC DNA]</scope>
    <source>
        <strain evidence="2 3">LMG 26867</strain>
    </source>
</reference>
<evidence type="ECO:0000313" key="4">
    <source>
        <dbReference type="Proteomes" id="UP000245056"/>
    </source>
</evidence>
<sequence length="172" mass="18814">MSSAANKSTVTSYQAPATPFFSAYVNLDNKLRNPTSKIPAPFTFNATMRPLIEVLDYPTQKIWRIKADHTEAGVTHSLEVIFFSKPVSGTFQIGGHEEEEDGEVTVTYYPNRMSGNAHRSEQGSLVIESIDETSIKGYFNGQFGSGGENGNDPFPISGSFIAEGNVIVRRVS</sequence>
<organism evidence="2 3">
    <name type="scientific">Pseudomonas prosekii</name>
    <dbReference type="NCBI Taxonomy" id="1148509"/>
    <lineage>
        <taxon>Bacteria</taxon>
        <taxon>Pseudomonadati</taxon>
        <taxon>Pseudomonadota</taxon>
        <taxon>Gammaproteobacteria</taxon>
        <taxon>Pseudomonadales</taxon>
        <taxon>Pseudomonadaceae</taxon>
        <taxon>Pseudomonas</taxon>
    </lineage>
</organism>
<protein>
    <submittedName>
        <fullName evidence="2">Uncharacterized protein</fullName>
    </submittedName>
</protein>
<dbReference type="EMBL" id="LT629762">
    <property type="protein sequence ID" value="SDT63233.1"/>
    <property type="molecule type" value="Genomic_DNA"/>
</dbReference>
<dbReference type="RefSeq" id="WP_092281332.1">
    <property type="nucleotide sequence ID" value="NZ_JBJGXP010000002.1"/>
</dbReference>
<dbReference type="Proteomes" id="UP000245056">
    <property type="component" value="Unassembled WGS sequence"/>
</dbReference>
<proteinExistence type="predicted"/>